<gene>
    <name evidence="2" type="primary">4933427E13Rik</name>
</gene>
<accession>Q9D3Y3</accession>
<reference evidence="1" key="6">
    <citation type="journal article" date="2002" name="Nature">
        <title>Analysis of the mouse transcriptome based on functional annotation of 60,770 full-length cDNAs.</title>
        <authorList>
            <consortium name="The FANTOM Consortium and the RIKEN Genome Exploration Research Group Phase I and II Team"/>
        </authorList>
    </citation>
    <scope>NUCLEOTIDE SEQUENCE</scope>
    <source>
        <strain evidence="1">C57BL/6J</strain>
        <tissue evidence="1">Testis</tissue>
    </source>
</reference>
<reference evidence="1" key="8">
    <citation type="journal article" date="2005" name="Science">
        <title>Antisense Transcription in the Mammalian Transcriptome.</title>
        <authorList>
            <consortium name="RIKEN Genome Exploration Research Group and Genome Science Group (Genome Network Project Core Group) and the FANTOM Consortium"/>
        </authorList>
    </citation>
    <scope>NUCLEOTIDE SEQUENCE</scope>
    <source>
        <strain evidence="1">C57BL/6J</strain>
        <tissue evidence="1">Testis</tissue>
    </source>
</reference>
<dbReference type="MGI" id="MGI:1918484">
    <property type="gene designation" value="4933427E13Rik"/>
</dbReference>
<reference evidence="1" key="7">
    <citation type="journal article" date="2005" name="Science">
        <title>The Transcriptional Landscape of the Mammalian Genome.</title>
        <authorList>
            <consortium name="The FANTOM Consortium"/>
            <consortium name="Riken Genome Exploration Research Group and Genome Science Group (Genome Network Project Core Group)"/>
        </authorList>
    </citation>
    <scope>NUCLEOTIDE SEQUENCE</scope>
    <source>
        <strain evidence="1">C57BL/6J</strain>
        <tissue evidence="1">Testis</tissue>
    </source>
</reference>
<name>Q9D3Y3_MOUSE</name>
<reference evidence="1" key="2">
    <citation type="journal article" date="2000" name="Genome Res.">
        <title>Normalization and subtraction of cap-trapper-selected cDNAs to prepare full-length cDNA libraries for rapid discovery of new genes.</title>
        <authorList>
            <person name="Carninci P."/>
            <person name="Shibata Y."/>
            <person name="Hayatsu N."/>
            <person name="Sugahara Y."/>
            <person name="Shibata K."/>
            <person name="Itoh M."/>
            <person name="Konno H."/>
            <person name="Okazaki Y."/>
            <person name="Muramatsu M."/>
            <person name="Hayashizaki Y."/>
        </authorList>
    </citation>
    <scope>NUCLEOTIDE SEQUENCE</scope>
    <source>
        <strain evidence="1">C57BL/6J</strain>
        <tissue evidence="1">Testis</tissue>
    </source>
</reference>
<reference evidence="1" key="3">
    <citation type="journal article" date="2000" name="Genome Res.">
        <title>RIKEN integrated sequence analysis (RISA) system--384-format sequencing pipeline with 384 multicapillary sequencer.</title>
        <authorList>
            <person name="Shibata K."/>
            <person name="Itoh M."/>
            <person name="Aizawa K."/>
            <person name="Nagaoka S."/>
            <person name="Sasaki N."/>
            <person name="Carninci P."/>
            <person name="Konno H."/>
            <person name="Akiyama J."/>
            <person name="Nishi K."/>
            <person name="Kitsunai T."/>
            <person name="Tashiro H."/>
            <person name="Itoh M."/>
            <person name="Sumi N."/>
            <person name="Ishii Y."/>
            <person name="Nakamura S."/>
            <person name="Hazama M."/>
            <person name="Nishine T."/>
            <person name="Harada A."/>
            <person name="Yamamoto R."/>
            <person name="Matsumoto H."/>
            <person name="Sakaguchi S."/>
            <person name="Ikegami T."/>
            <person name="Kashiwagi K."/>
            <person name="Fujiwake S."/>
            <person name="Inoue K."/>
            <person name="Togawa Y."/>
            <person name="Izawa M."/>
            <person name="Ohara E."/>
            <person name="Watahiki M."/>
            <person name="Yoneda Y."/>
            <person name="Ishikawa T."/>
            <person name="Ozawa K."/>
            <person name="Tanaka T."/>
            <person name="Matsuura S."/>
            <person name="Kawai J."/>
            <person name="Okazaki Y."/>
            <person name="Muramatsu M."/>
            <person name="Inoue Y."/>
            <person name="Kira A."/>
            <person name="Hayashizaki Y."/>
        </authorList>
    </citation>
    <scope>NUCLEOTIDE SEQUENCE</scope>
    <source>
        <strain evidence="1">C57BL/6J</strain>
        <tissue evidence="1">Testis</tissue>
    </source>
</reference>
<protein>
    <submittedName>
        <fullName evidence="1">Uncharacterized protein</fullName>
    </submittedName>
</protein>
<dbReference type="AlphaFoldDB" id="Q9D3Y3"/>
<dbReference type="EMBL" id="AK016948">
    <property type="protein sequence ID" value="BAB30516.1"/>
    <property type="molecule type" value="mRNA"/>
</dbReference>
<reference evidence="1" key="5">
    <citation type="journal article" date="2001" name="Nature">
        <title>Functional annotation of a full-length mouse cDNA collection.</title>
        <authorList>
            <consortium name="The RIKEN Genome Exploration Research Group Phase II Team and the FANTOM Consortium"/>
        </authorList>
    </citation>
    <scope>NUCLEOTIDE SEQUENCE</scope>
    <source>
        <strain evidence="1">C57BL/6J</strain>
        <tissue evidence="1">Testis</tissue>
    </source>
</reference>
<evidence type="ECO:0000313" key="2">
    <source>
        <dbReference type="MGI" id="MGI:1918484"/>
    </source>
</evidence>
<organism evidence="1">
    <name type="scientific">Mus musculus</name>
    <name type="common">Mouse</name>
    <dbReference type="NCBI Taxonomy" id="10090"/>
    <lineage>
        <taxon>Eukaryota</taxon>
        <taxon>Metazoa</taxon>
        <taxon>Chordata</taxon>
        <taxon>Craniata</taxon>
        <taxon>Vertebrata</taxon>
        <taxon>Euteleostomi</taxon>
        <taxon>Mammalia</taxon>
        <taxon>Eutheria</taxon>
        <taxon>Euarchontoglires</taxon>
        <taxon>Glires</taxon>
        <taxon>Rodentia</taxon>
        <taxon>Myomorpha</taxon>
        <taxon>Muroidea</taxon>
        <taxon>Muridae</taxon>
        <taxon>Murinae</taxon>
        <taxon>Mus</taxon>
        <taxon>Mus</taxon>
    </lineage>
</organism>
<reference evidence="1" key="1">
    <citation type="journal article" date="1999" name="Methods Enzymol.">
        <title>High-efficiency full-length cDNA cloning.</title>
        <authorList>
            <person name="Carninci P."/>
            <person name="Hayashizaki Y."/>
        </authorList>
    </citation>
    <scope>NUCLEOTIDE SEQUENCE</scope>
    <source>
        <strain evidence="1">C57BL/6J</strain>
        <tissue evidence="1">Testis</tissue>
    </source>
</reference>
<dbReference type="AGR" id="MGI:1918484"/>
<evidence type="ECO:0000313" key="1">
    <source>
        <dbReference type="EMBL" id="BAB30516.1"/>
    </source>
</evidence>
<reference evidence="1" key="4">
    <citation type="submission" date="2000-07" db="EMBL/GenBank/DDBJ databases">
        <authorList>
            <person name="Adachi J."/>
            <person name="Aizawa K."/>
            <person name="Akahira S."/>
            <person name="Akimura T."/>
            <person name="Arai A."/>
            <person name="Aono H."/>
            <person name="Arakawa T."/>
            <person name="Bono H."/>
            <person name="Carninci P."/>
            <person name="Fukuda S."/>
            <person name="Fukunishi Y."/>
            <person name="Furuno M."/>
            <person name="Hanagaki T."/>
            <person name="Hara A."/>
            <person name="Hayatsu N."/>
            <person name="Hiramoto K."/>
            <person name="Hiraoka T."/>
            <person name="Hori F."/>
            <person name="Imotani K."/>
            <person name="Ishii Y."/>
            <person name="Itoh M."/>
            <person name="Izawa M."/>
            <person name="Kasukawa T."/>
            <person name="Kato H."/>
            <person name="Kawai J."/>
            <person name="Kojima Y."/>
            <person name="Konno H."/>
            <person name="Kouda M."/>
            <person name="Koya S."/>
            <person name="Kurihara C."/>
            <person name="Matsuyama T."/>
            <person name="Miyazaki A."/>
            <person name="Nishi K."/>
            <person name="Nomura K."/>
            <person name="Numazaki R."/>
            <person name="Ohno M."/>
            <person name="Okazaki Y."/>
            <person name="Okido T."/>
            <person name="Owa C."/>
            <person name="Saito H."/>
            <person name="Saito R."/>
            <person name="Sakai C."/>
            <person name="Sakai K."/>
            <person name="Sano H."/>
            <person name="Sasaki D."/>
            <person name="Shibata K."/>
            <person name="Shibata Y."/>
            <person name="Shinagawa A."/>
            <person name="Shiraki T."/>
            <person name="Sogabe Y."/>
            <person name="Suzuki H."/>
            <person name="Tagami M."/>
            <person name="Tagawa A."/>
            <person name="Takahashi F."/>
            <person name="Tanaka T."/>
            <person name="Tejima Y."/>
            <person name="Toya T."/>
            <person name="Yamamura T."/>
            <person name="Yasunishi A."/>
            <person name="Yoshida K."/>
            <person name="Yoshino M."/>
            <person name="Muramatsu M."/>
            <person name="Hayashizaki Y."/>
        </authorList>
    </citation>
    <scope>NUCLEOTIDE SEQUENCE</scope>
    <source>
        <strain evidence="1">C57BL/6J</strain>
        <tissue evidence="1">Testis</tissue>
    </source>
</reference>
<sequence length="126" mass="14329">MDEDLSSGTHVLCLMEVLQQKKLFYYLGSTTIFKMRVPSLMKTQVAHNEVKTQARITKGAAEVCSEGTMTKHQTESGHVWGDEQTPLRGHLIILFSGFRSKNYPTENSCICKTQIAQCYKWHSVCR</sequence>
<proteinExistence type="evidence at transcript level"/>